<dbReference type="Proteomes" id="UP001501842">
    <property type="component" value="Unassembled WGS sequence"/>
</dbReference>
<evidence type="ECO:0000256" key="1">
    <source>
        <dbReference type="SAM" id="MobiDB-lite"/>
    </source>
</evidence>
<dbReference type="InterPro" id="IPR005693">
    <property type="entry name" value="Mce"/>
</dbReference>
<evidence type="ECO:0000259" key="4">
    <source>
        <dbReference type="Pfam" id="PF11887"/>
    </source>
</evidence>
<dbReference type="PANTHER" id="PTHR33371">
    <property type="entry name" value="INTERMEMBRANE PHOSPHOLIPID TRANSPORT SYSTEM BINDING PROTEIN MLAD-RELATED"/>
    <property type="match status" value="1"/>
</dbReference>
<keyword evidence="6" id="KW-1185">Reference proteome</keyword>
<feature type="compositionally biased region" description="Basic and acidic residues" evidence="1">
    <location>
        <begin position="349"/>
        <end position="359"/>
    </location>
</feature>
<name>A0ABP6H4G0_9ACTN</name>
<dbReference type="InterPro" id="IPR024516">
    <property type="entry name" value="Mce_C"/>
</dbReference>
<evidence type="ECO:0000259" key="3">
    <source>
        <dbReference type="Pfam" id="PF02470"/>
    </source>
</evidence>
<accession>A0ABP6H4G0</accession>
<feature type="region of interest" description="Disordered" evidence="1">
    <location>
        <begin position="349"/>
        <end position="397"/>
    </location>
</feature>
<dbReference type="InterPro" id="IPR052336">
    <property type="entry name" value="MlaD_Phospholipid_Transporter"/>
</dbReference>
<dbReference type="InterPro" id="IPR003399">
    <property type="entry name" value="Mce/MlaD"/>
</dbReference>
<keyword evidence="2" id="KW-0472">Membrane</keyword>
<dbReference type="RefSeq" id="WP_344454861.1">
    <property type="nucleotide sequence ID" value="NZ_BAAATZ010000029.1"/>
</dbReference>
<reference evidence="6" key="1">
    <citation type="journal article" date="2019" name="Int. J. Syst. Evol. Microbiol.">
        <title>The Global Catalogue of Microorganisms (GCM) 10K type strain sequencing project: providing services to taxonomists for standard genome sequencing and annotation.</title>
        <authorList>
            <consortium name="The Broad Institute Genomics Platform"/>
            <consortium name="The Broad Institute Genome Sequencing Center for Infectious Disease"/>
            <person name="Wu L."/>
            <person name="Ma J."/>
        </authorList>
    </citation>
    <scope>NUCLEOTIDE SEQUENCE [LARGE SCALE GENOMIC DNA]</scope>
    <source>
        <strain evidence="6">JCM 8201</strain>
    </source>
</reference>
<proteinExistence type="predicted"/>
<evidence type="ECO:0000256" key="2">
    <source>
        <dbReference type="SAM" id="Phobius"/>
    </source>
</evidence>
<feature type="transmembrane region" description="Helical" evidence="2">
    <location>
        <begin position="403"/>
        <end position="424"/>
    </location>
</feature>
<evidence type="ECO:0000313" key="5">
    <source>
        <dbReference type="EMBL" id="GAA2734619.1"/>
    </source>
</evidence>
<comment type="caution">
    <text evidence="5">The sequence shown here is derived from an EMBL/GenBank/DDBJ whole genome shotgun (WGS) entry which is preliminary data.</text>
</comment>
<dbReference type="Pfam" id="PF02470">
    <property type="entry name" value="MlaD"/>
    <property type="match status" value="1"/>
</dbReference>
<keyword evidence="2" id="KW-0812">Transmembrane</keyword>
<evidence type="ECO:0008006" key="7">
    <source>
        <dbReference type="Google" id="ProtNLM"/>
    </source>
</evidence>
<sequence>MRPRILLNLGVFAAIAVIMLVWAGTSLLPIRIGEETFRVRIEFSSLPGLREDLEVDYLGVKIGRVDRVALKTGRVDVTVELDDGVDVPGNATAQVLRKSAVGEPYVEFTPPTGPRGTPLKDGDVVPLANTKVAVEYQRLFESAGKLLNSVKPEDIKILTGELATGLEGQGNNLRDTLADLDRLTGTLADNSGVLDALAVQLTQLTHTLSGSRTELASGLNDLAAFTGTLSGSRAELDSLLDRSPGFLEQVNGLLNESKPGMRCLLTALETPGAPLFTDANAKELKRALTNIHKDFPVVSDHILIKRPEGMYAKVKLLITLAGPTTNAQEYSQELADPHVPPVYYCKTGTDRRTEHRSPEAAEAAETAGTARQEGGVPSGRDPQPFTTIAPRAAGSPDEGKGDWLTLLPILFGGLVLFGVAAHTVRRFRSTSR</sequence>
<evidence type="ECO:0000313" key="6">
    <source>
        <dbReference type="Proteomes" id="UP001501842"/>
    </source>
</evidence>
<keyword evidence="2" id="KW-1133">Transmembrane helix</keyword>
<organism evidence="5 6">
    <name type="scientific">Actinocorallia aurantiaca</name>
    <dbReference type="NCBI Taxonomy" id="46204"/>
    <lineage>
        <taxon>Bacteria</taxon>
        <taxon>Bacillati</taxon>
        <taxon>Actinomycetota</taxon>
        <taxon>Actinomycetes</taxon>
        <taxon>Streptosporangiales</taxon>
        <taxon>Thermomonosporaceae</taxon>
        <taxon>Actinocorallia</taxon>
    </lineage>
</organism>
<dbReference type="PANTHER" id="PTHR33371:SF4">
    <property type="entry name" value="INTERMEMBRANE PHOSPHOLIPID TRANSPORT SYSTEM BINDING PROTEIN MLAD"/>
    <property type="match status" value="1"/>
</dbReference>
<feature type="domain" description="Mce/MlaD" evidence="3">
    <location>
        <begin position="37"/>
        <end position="111"/>
    </location>
</feature>
<gene>
    <name evidence="5" type="ORF">GCM10010439_57430</name>
</gene>
<protein>
    <recommendedName>
        <fullName evidence="7">Phospholipid/cholesterol/gamma-HCH transport system substrate-binding protein</fullName>
    </recommendedName>
</protein>
<dbReference type="NCBIfam" id="TIGR00996">
    <property type="entry name" value="Mtu_fam_mce"/>
    <property type="match status" value="1"/>
</dbReference>
<dbReference type="EMBL" id="BAAATZ010000029">
    <property type="protein sequence ID" value="GAA2734619.1"/>
    <property type="molecule type" value="Genomic_DNA"/>
</dbReference>
<feature type="domain" description="Mammalian cell entry C-terminal" evidence="4">
    <location>
        <begin position="117"/>
        <end position="268"/>
    </location>
</feature>
<dbReference type="Pfam" id="PF11887">
    <property type="entry name" value="Mce4_CUP1"/>
    <property type="match status" value="1"/>
</dbReference>
<feature type="compositionally biased region" description="Low complexity" evidence="1">
    <location>
        <begin position="360"/>
        <end position="370"/>
    </location>
</feature>